<evidence type="ECO:0000313" key="1">
    <source>
        <dbReference type="EMBL" id="KAI5666012.1"/>
    </source>
</evidence>
<keyword evidence="2" id="KW-1185">Reference proteome</keyword>
<evidence type="ECO:0000313" key="2">
    <source>
        <dbReference type="Proteomes" id="UP001060085"/>
    </source>
</evidence>
<name>A0ACC0AYA7_CATRO</name>
<gene>
    <name evidence="1" type="ORF">M9H77_15865</name>
</gene>
<comment type="caution">
    <text evidence="1">The sequence shown here is derived from an EMBL/GenBank/DDBJ whole genome shotgun (WGS) entry which is preliminary data.</text>
</comment>
<proteinExistence type="predicted"/>
<dbReference type="Proteomes" id="UP001060085">
    <property type="component" value="Linkage Group LG04"/>
</dbReference>
<accession>A0ACC0AYA7</accession>
<reference evidence="2" key="1">
    <citation type="journal article" date="2023" name="Nat. Plants">
        <title>Single-cell RNA sequencing provides a high-resolution roadmap for understanding the multicellular compartmentation of specialized metabolism.</title>
        <authorList>
            <person name="Sun S."/>
            <person name="Shen X."/>
            <person name="Li Y."/>
            <person name="Li Y."/>
            <person name="Wang S."/>
            <person name="Li R."/>
            <person name="Zhang H."/>
            <person name="Shen G."/>
            <person name="Guo B."/>
            <person name="Wei J."/>
            <person name="Xu J."/>
            <person name="St-Pierre B."/>
            <person name="Chen S."/>
            <person name="Sun C."/>
        </authorList>
    </citation>
    <scope>NUCLEOTIDE SEQUENCE [LARGE SCALE GENOMIC DNA]</scope>
</reference>
<sequence>MDPNLWNVRMTMRVPTYYEAHRMFYFNLYSMNNDEEMRYLWTIPADISKEGIHILVEFEPIEQQNIPITHDINTTSLPEHITAVTQMVSDEPSMLYSAANNDDDKVDGSDRDEVVSKFHTPINPVNLVNSVTENTVQQWESSQWFSNARYEYTQSGAFLDIGSGSPVDDIIESGTIRLLNWNDSMTDIHCGKWQTYTLPCSHVLTVCRENGLRTDAYVPEIYSRQTYIKTYQANFHLVLSENFWRDVPFNLTFYPPNMKKERGRKQGKRFQGKWIIEIRILSQDVVDVAYRDIIGKIVITPDRAMYKFDIFLK</sequence>
<protein>
    <submittedName>
        <fullName evidence="1">Uncharacterized protein</fullName>
    </submittedName>
</protein>
<organism evidence="1 2">
    <name type="scientific">Catharanthus roseus</name>
    <name type="common">Madagascar periwinkle</name>
    <name type="synonym">Vinca rosea</name>
    <dbReference type="NCBI Taxonomy" id="4058"/>
    <lineage>
        <taxon>Eukaryota</taxon>
        <taxon>Viridiplantae</taxon>
        <taxon>Streptophyta</taxon>
        <taxon>Embryophyta</taxon>
        <taxon>Tracheophyta</taxon>
        <taxon>Spermatophyta</taxon>
        <taxon>Magnoliopsida</taxon>
        <taxon>eudicotyledons</taxon>
        <taxon>Gunneridae</taxon>
        <taxon>Pentapetalae</taxon>
        <taxon>asterids</taxon>
        <taxon>lamiids</taxon>
        <taxon>Gentianales</taxon>
        <taxon>Apocynaceae</taxon>
        <taxon>Rauvolfioideae</taxon>
        <taxon>Vinceae</taxon>
        <taxon>Catharanthinae</taxon>
        <taxon>Catharanthus</taxon>
    </lineage>
</organism>
<dbReference type="EMBL" id="CM044704">
    <property type="protein sequence ID" value="KAI5666012.1"/>
    <property type="molecule type" value="Genomic_DNA"/>
</dbReference>